<dbReference type="InterPro" id="IPR003313">
    <property type="entry name" value="AraC-bd"/>
</dbReference>
<dbReference type="SUPFAM" id="SSF46689">
    <property type="entry name" value="Homeodomain-like"/>
    <property type="match status" value="2"/>
</dbReference>
<feature type="domain" description="HTH araC/xylS-type" evidence="5">
    <location>
        <begin position="333"/>
        <end position="434"/>
    </location>
</feature>
<protein>
    <submittedName>
        <fullName evidence="6">Helix-turn-helix domain-containing protein</fullName>
    </submittedName>
</protein>
<dbReference type="InterPro" id="IPR014710">
    <property type="entry name" value="RmlC-like_jellyroll"/>
</dbReference>
<dbReference type="GO" id="GO:0003700">
    <property type="term" value="F:DNA-binding transcription factor activity"/>
    <property type="evidence" value="ECO:0007669"/>
    <property type="project" value="InterPro"/>
</dbReference>
<dbReference type="InterPro" id="IPR018060">
    <property type="entry name" value="HTH_AraC"/>
</dbReference>
<dbReference type="PROSITE" id="PS01124">
    <property type="entry name" value="HTH_ARAC_FAMILY_2"/>
    <property type="match status" value="1"/>
</dbReference>
<dbReference type="PANTHER" id="PTHR46796">
    <property type="entry name" value="HTH-TYPE TRANSCRIPTIONAL ACTIVATOR RHAS-RELATED"/>
    <property type="match status" value="1"/>
</dbReference>
<organism evidence="6 7">
    <name type="scientific">Actinomadura decatromicini</name>
    <dbReference type="NCBI Taxonomy" id="2604572"/>
    <lineage>
        <taxon>Bacteria</taxon>
        <taxon>Bacillati</taxon>
        <taxon>Actinomycetota</taxon>
        <taxon>Actinomycetes</taxon>
        <taxon>Streptosporangiales</taxon>
        <taxon>Thermomonosporaceae</taxon>
        <taxon>Actinomadura</taxon>
    </lineage>
</organism>
<dbReference type="InterPro" id="IPR050204">
    <property type="entry name" value="AraC_XylS_family_regulators"/>
</dbReference>
<keyword evidence="7" id="KW-1185">Reference proteome</keyword>
<dbReference type="SUPFAM" id="SSF51215">
    <property type="entry name" value="Regulatory protein AraC"/>
    <property type="match status" value="1"/>
</dbReference>
<keyword evidence="1" id="KW-0805">Transcription regulation</keyword>
<dbReference type="SMART" id="SM00342">
    <property type="entry name" value="HTH_ARAC"/>
    <property type="match status" value="1"/>
</dbReference>
<feature type="compositionally biased region" description="Polar residues" evidence="4">
    <location>
        <begin position="1"/>
        <end position="13"/>
    </location>
</feature>
<feature type="region of interest" description="Disordered" evidence="4">
    <location>
        <begin position="83"/>
        <end position="157"/>
    </location>
</feature>
<evidence type="ECO:0000256" key="4">
    <source>
        <dbReference type="SAM" id="MobiDB-lite"/>
    </source>
</evidence>
<keyword evidence="2" id="KW-0238">DNA-binding</keyword>
<comment type="caution">
    <text evidence="6">The sequence shown here is derived from an EMBL/GenBank/DDBJ whole genome shotgun (WGS) entry which is preliminary data.</text>
</comment>
<evidence type="ECO:0000256" key="3">
    <source>
        <dbReference type="ARBA" id="ARBA00023163"/>
    </source>
</evidence>
<dbReference type="Gene3D" id="1.10.10.60">
    <property type="entry name" value="Homeodomain-like"/>
    <property type="match status" value="2"/>
</dbReference>
<dbReference type="PANTHER" id="PTHR46796:SF2">
    <property type="entry name" value="TRANSCRIPTIONAL REGULATORY PROTEIN"/>
    <property type="match status" value="1"/>
</dbReference>
<proteinExistence type="predicted"/>
<dbReference type="Pfam" id="PF12833">
    <property type="entry name" value="HTH_18"/>
    <property type="match status" value="1"/>
</dbReference>
<dbReference type="InterPro" id="IPR037923">
    <property type="entry name" value="HTH-like"/>
</dbReference>
<feature type="compositionally biased region" description="Low complexity" evidence="4">
    <location>
        <begin position="55"/>
        <end position="65"/>
    </location>
</feature>
<name>A0A5D3FRD4_9ACTN</name>
<sequence>MPAKPSTTPNLSPDTAPANTGAAPTIPPSVPTTDAKPDSPTAVPDSARAIPANTGPISGSSGSALAGDARAVSAPADGVSEYVGSVSDSGGAVGENARTVPGDDRGVGGGAGAGRDLVLGRRGDGVGRRGDGVGRRGDGVGRRGDGVGRRGDGVGRQGERDRVVWTRVGGVQGGPLDLLTARIGRRHYAPHIHDQYAIGVTVDGLETMRYRGERVYSGAGSVVVIEPGEAHTGGPAREDGFAYLCVYPDPELLGAVLTDHPDPSPLWPHFREPIIGDLRLGEELRLAHRALRLGEDPLEGETRLLGVLGALVRRHARQGRPAEDPGRRGADARRIARSVAERLSGEVTAPPTLAEVAADLEMSRYQLLRTFRDVVGMPPYAWLAQHRVTRARALLDAGHRPAEAATLVGFADQAHLTRWFRRVVGVTPGAYRNSVQDGGGPRRAS</sequence>
<evidence type="ECO:0000256" key="2">
    <source>
        <dbReference type="ARBA" id="ARBA00023125"/>
    </source>
</evidence>
<gene>
    <name evidence="6" type="ORF">FXF68_08935</name>
</gene>
<evidence type="ECO:0000313" key="6">
    <source>
        <dbReference type="EMBL" id="TYK50624.1"/>
    </source>
</evidence>
<reference evidence="6 7" key="1">
    <citation type="submission" date="2019-08" db="EMBL/GenBank/DDBJ databases">
        <title>Actinomadura sp. nov. CYP1-5 isolated from mountain soil.</title>
        <authorList>
            <person name="Songsumanus A."/>
            <person name="Kuncharoen N."/>
            <person name="Kudo T."/>
            <person name="Yuki M."/>
            <person name="Igarashi Y."/>
            <person name="Tanasupawat S."/>
        </authorList>
    </citation>
    <scope>NUCLEOTIDE SEQUENCE [LARGE SCALE GENOMIC DNA]</scope>
    <source>
        <strain evidence="6 7">CYP1-5</strain>
    </source>
</reference>
<dbReference type="InterPro" id="IPR009057">
    <property type="entry name" value="Homeodomain-like_sf"/>
</dbReference>
<evidence type="ECO:0000313" key="7">
    <source>
        <dbReference type="Proteomes" id="UP000323505"/>
    </source>
</evidence>
<dbReference type="AlphaFoldDB" id="A0A5D3FRD4"/>
<feature type="compositionally biased region" description="Basic and acidic residues" evidence="4">
    <location>
        <begin position="118"/>
        <end position="157"/>
    </location>
</feature>
<dbReference type="Proteomes" id="UP000323505">
    <property type="component" value="Unassembled WGS sequence"/>
</dbReference>
<keyword evidence="3" id="KW-0804">Transcription</keyword>
<evidence type="ECO:0000259" key="5">
    <source>
        <dbReference type="PROSITE" id="PS01124"/>
    </source>
</evidence>
<dbReference type="Gene3D" id="2.60.120.10">
    <property type="entry name" value="Jelly Rolls"/>
    <property type="match status" value="1"/>
</dbReference>
<dbReference type="Pfam" id="PF02311">
    <property type="entry name" value="AraC_binding"/>
    <property type="match status" value="1"/>
</dbReference>
<feature type="region of interest" description="Disordered" evidence="4">
    <location>
        <begin position="1"/>
        <end position="65"/>
    </location>
</feature>
<dbReference type="GO" id="GO:0043565">
    <property type="term" value="F:sequence-specific DNA binding"/>
    <property type="evidence" value="ECO:0007669"/>
    <property type="project" value="InterPro"/>
</dbReference>
<accession>A0A5D3FRD4</accession>
<evidence type="ECO:0000256" key="1">
    <source>
        <dbReference type="ARBA" id="ARBA00023015"/>
    </source>
</evidence>
<dbReference type="EMBL" id="VSRQ01000002">
    <property type="protein sequence ID" value="TYK50624.1"/>
    <property type="molecule type" value="Genomic_DNA"/>
</dbReference>